<dbReference type="AlphaFoldDB" id="A0A9W6DGX4"/>
<organism evidence="2 3">
    <name type="scientific">Vallitalea longa</name>
    <dbReference type="NCBI Taxonomy" id="2936439"/>
    <lineage>
        <taxon>Bacteria</taxon>
        <taxon>Bacillati</taxon>
        <taxon>Bacillota</taxon>
        <taxon>Clostridia</taxon>
        <taxon>Lachnospirales</taxon>
        <taxon>Vallitaleaceae</taxon>
        <taxon>Vallitalea</taxon>
    </lineage>
</organism>
<feature type="transmembrane region" description="Helical" evidence="1">
    <location>
        <begin position="92"/>
        <end position="122"/>
    </location>
</feature>
<name>A0A9W6DGX4_9FIRM</name>
<keyword evidence="1" id="KW-0472">Membrane</keyword>
<feature type="transmembrane region" description="Helical" evidence="1">
    <location>
        <begin position="20"/>
        <end position="38"/>
    </location>
</feature>
<feature type="transmembrane region" description="Helical" evidence="1">
    <location>
        <begin position="166"/>
        <end position="185"/>
    </location>
</feature>
<evidence type="ECO:0000256" key="1">
    <source>
        <dbReference type="SAM" id="Phobius"/>
    </source>
</evidence>
<feature type="transmembrane region" description="Helical" evidence="1">
    <location>
        <begin position="142"/>
        <end position="159"/>
    </location>
</feature>
<accession>A0A9W6DGX4</accession>
<feature type="transmembrane region" description="Helical" evidence="1">
    <location>
        <begin position="50"/>
        <end position="71"/>
    </location>
</feature>
<protein>
    <submittedName>
        <fullName evidence="2">Uncharacterized protein</fullName>
    </submittedName>
</protein>
<dbReference type="RefSeq" id="WP_281817576.1">
    <property type="nucleotide sequence ID" value="NZ_BRLB01000013.1"/>
</dbReference>
<proteinExistence type="predicted"/>
<keyword evidence="1" id="KW-0812">Transmembrane</keyword>
<feature type="transmembrane region" description="Helical" evidence="1">
    <location>
        <begin position="220"/>
        <end position="238"/>
    </location>
</feature>
<dbReference type="Proteomes" id="UP001144256">
    <property type="component" value="Unassembled WGS sequence"/>
</dbReference>
<reference evidence="2" key="1">
    <citation type="submission" date="2022-06" db="EMBL/GenBank/DDBJ databases">
        <title>Vallitalea longa sp. nov., an anaerobic bacterium isolated from marine sediment.</title>
        <authorList>
            <person name="Hirano S."/>
            <person name="Terahara T."/>
            <person name="Mori K."/>
            <person name="Hamada M."/>
            <person name="Matsumoto R."/>
            <person name="Kobayashi T."/>
        </authorList>
    </citation>
    <scope>NUCLEOTIDE SEQUENCE</scope>
    <source>
        <strain evidence="2">SH18-1</strain>
    </source>
</reference>
<keyword evidence="1" id="KW-1133">Transmembrane helix</keyword>
<keyword evidence="3" id="KW-1185">Reference proteome</keyword>
<evidence type="ECO:0000313" key="3">
    <source>
        <dbReference type="Proteomes" id="UP001144256"/>
    </source>
</evidence>
<dbReference type="EMBL" id="BRLB01000013">
    <property type="protein sequence ID" value="GKX30977.1"/>
    <property type="molecule type" value="Genomic_DNA"/>
</dbReference>
<comment type="caution">
    <text evidence="2">The sequence shown here is derived from an EMBL/GenBank/DDBJ whole genome shotgun (WGS) entry which is preliminary data.</text>
</comment>
<gene>
    <name evidence="2" type="ORF">SH1V18_34570</name>
</gene>
<sequence>MINYIKADIYRIMKKKSLKITLGFYILLFLSIIFILYTNSFTGQDYLSKTITFIGFYPLVVGLGIFISIYFDNFRSKSIHVAIGHGVPKSKIVMCYFVTTILVTLFVTIIFSLFMIGIPSIIKIPLTNAIVSKLLLNLFMQYLRIIGYASIASILIFFSQNGMLGVVAYVLLSSSTVLMILTVILSQEFFVTTFGDLTQYLFTNTLNNIIVALSSNGLKMIVATSYFAISLVVSMLAFRKKELEF</sequence>
<evidence type="ECO:0000313" key="2">
    <source>
        <dbReference type="EMBL" id="GKX30977.1"/>
    </source>
</evidence>